<name>A0A6M3LKE5_9ZZZZ</name>
<accession>A0A6M3LKE5</accession>
<organism evidence="1">
    <name type="scientific">viral metagenome</name>
    <dbReference type="NCBI Taxonomy" id="1070528"/>
    <lineage>
        <taxon>unclassified sequences</taxon>
        <taxon>metagenomes</taxon>
        <taxon>organismal metagenomes</taxon>
    </lineage>
</organism>
<dbReference type="AlphaFoldDB" id="A0A6M3LKE5"/>
<reference evidence="1" key="1">
    <citation type="submission" date="2020-03" db="EMBL/GenBank/DDBJ databases">
        <title>The deep terrestrial virosphere.</title>
        <authorList>
            <person name="Holmfeldt K."/>
            <person name="Nilsson E."/>
            <person name="Simone D."/>
            <person name="Lopez-Fernandez M."/>
            <person name="Wu X."/>
            <person name="de Brujin I."/>
            <person name="Lundin D."/>
            <person name="Andersson A."/>
            <person name="Bertilsson S."/>
            <person name="Dopson M."/>
        </authorList>
    </citation>
    <scope>NUCLEOTIDE SEQUENCE</scope>
    <source>
        <strain evidence="1">MM415B05427</strain>
    </source>
</reference>
<proteinExistence type="predicted"/>
<gene>
    <name evidence="1" type="ORF">MM415B05427_0010</name>
</gene>
<sequence length="124" mass="14692">MMEIKFTKDYEFFRHDPPHNEGENVRTIVTIRDNKTGEERTYESYCIWDEDSQCPCTFIWEEGNYSCDCNRKIFFGQAMGEEYDDDETPCGDNAYSVKIVSKKNPSIVIYRDGYYELEATNERD</sequence>
<protein>
    <submittedName>
        <fullName evidence="1">Uncharacterized protein</fullName>
    </submittedName>
</protein>
<evidence type="ECO:0000313" key="1">
    <source>
        <dbReference type="EMBL" id="QJA95380.1"/>
    </source>
</evidence>
<dbReference type="EMBL" id="MT143309">
    <property type="protein sequence ID" value="QJA95380.1"/>
    <property type="molecule type" value="Genomic_DNA"/>
</dbReference>